<name>A0A2G5SXZ7_9PELO</name>
<dbReference type="EMBL" id="PDUG01000006">
    <property type="protein sequence ID" value="PIC19716.1"/>
    <property type="molecule type" value="Genomic_DNA"/>
</dbReference>
<evidence type="ECO:0000313" key="2">
    <source>
        <dbReference type="Proteomes" id="UP000230233"/>
    </source>
</evidence>
<protein>
    <submittedName>
        <fullName evidence="1">Uncharacterized protein</fullName>
    </submittedName>
</protein>
<dbReference type="AlphaFoldDB" id="A0A2G5SXZ7"/>
<sequence>MNSFKLPPDPYREESFWRDIFEKYLAKISEGSFSLTDARQYWNADHSFLQHIAFEICGNFILTNWGPQAEKFEKPEEKCPKEIIADIQKLELKSQYDKLVRQVIFWKITVMEMQIRTYMYEEQRIDDKWTERSNELRGLFEYLNKLIEYAKSTSYNATPKDLERMNENLKEIEKHTVAINMIQGPVNTYHKPGVKANLDILERALDSLKLREVLLEASVELNQKGREEPAQFKPHDISAQVEDIMKKIEATRSKWKTIYTDKESKKYSETADYFLEHARFQFYFMGKSETEFILKWTARPDVNLYHKRNLIMEAMQKTEKITETLIDTKDTLLGIYSNRT</sequence>
<organism evidence="1 2">
    <name type="scientific">Caenorhabditis nigoni</name>
    <dbReference type="NCBI Taxonomy" id="1611254"/>
    <lineage>
        <taxon>Eukaryota</taxon>
        <taxon>Metazoa</taxon>
        <taxon>Ecdysozoa</taxon>
        <taxon>Nematoda</taxon>
        <taxon>Chromadorea</taxon>
        <taxon>Rhabditida</taxon>
        <taxon>Rhabditina</taxon>
        <taxon>Rhabditomorpha</taxon>
        <taxon>Rhabditoidea</taxon>
        <taxon>Rhabditidae</taxon>
        <taxon>Peloderinae</taxon>
        <taxon>Caenorhabditis</taxon>
    </lineage>
</organism>
<evidence type="ECO:0000313" key="1">
    <source>
        <dbReference type="EMBL" id="PIC19716.1"/>
    </source>
</evidence>
<comment type="caution">
    <text evidence="1">The sequence shown here is derived from an EMBL/GenBank/DDBJ whole genome shotgun (WGS) entry which is preliminary data.</text>
</comment>
<dbReference type="Proteomes" id="UP000230233">
    <property type="component" value="Chromosome X"/>
</dbReference>
<proteinExistence type="predicted"/>
<gene>
    <name evidence="1" type="primary">Cnig_chr_X.g25163</name>
    <name evidence="1" type="ORF">B9Z55_025163</name>
</gene>
<accession>A0A2G5SXZ7</accession>
<reference evidence="2" key="1">
    <citation type="submission" date="2017-10" db="EMBL/GenBank/DDBJ databases">
        <title>Rapid genome shrinkage in a self-fertile nematode reveals novel sperm competition proteins.</title>
        <authorList>
            <person name="Yin D."/>
            <person name="Schwarz E.M."/>
            <person name="Thomas C.G."/>
            <person name="Felde R.L."/>
            <person name="Korf I.F."/>
            <person name="Cutter A.D."/>
            <person name="Schartner C.M."/>
            <person name="Ralston E.J."/>
            <person name="Meyer B.J."/>
            <person name="Haag E.S."/>
        </authorList>
    </citation>
    <scope>NUCLEOTIDE SEQUENCE [LARGE SCALE GENOMIC DNA]</scope>
    <source>
        <strain evidence="2">JU1422</strain>
    </source>
</reference>
<keyword evidence="2" id="KW-1185">Reference proteome</keyword>